<reference evidence="2" key="1">
    <citation type="submission" date="2022-11" db="UniProtKB">
        <authorList>
            <consortium name="WormBaseParasite"/>
        </authorList>
    </citation>
    <scope>IDENTIFICATION</scope>
</reference>
<protein>
    <submittedName>
        <fullName evidence="2">Uncharacterized protein</fullName>
    </submittedName>
</protein>
<organism evidence="1 2">
    <name type="scientific">Ditylenchus dipsaci</name>
    <dbReference type="NCBI Taxonomy" id="166011"/>
    <lineage>
        <taxon>Eukaryota</taxon>
        <taxon>Metazoa</taxon>
        <taxon>Ecdysozoa</taxon>
        <taxon>Nematoda</taxon>
        <taxon>Chromadorea</taxon>
        <taxon>Rhabditida</taxon>
        <taxon>Tylenchina</taxon>
        <taxon>Tylenchomorpha</taxon>
        <taxon>Sphaerularioidea</taxon>
        <taxon>Anguinidae</taxon>
        <taxon>Anguininae</taxon>
        <taxon>Ditylenchus</taxon>
    </lineage>
</organism>
<keyword evidence="1" id="KW-1185">Reference proteome</keyword>
<name>A0A915E296_9BILA</name>
<proteinExistence type="predicted"/>
<evidence type="ECO:0000313" key="2">
    <source>
        <dbReference type="WBParaSite" id="jg26180"/>
    </source>
</evidence>
<evidence type="ECO:0000313" key="1">
    <source>
        <dbReference type="Proteomes" id="UP000887574"/>
    </source>
</evidence>
<dbReference type="WBParaSite" id="jg26180">
    <property type="protein sequence ID" value="jg26180"/>
    <property type="gene ID" value="jg26180"/>
</dbReference>
<dbReference type="AlphaFoldDB" id="A0A915E296"/>
<accession>A0A915E296</accession>
<sequence>MSIAVKSIEEMAEKLFSIEEEQIHGDTGALSPLHMIFKQLVTIGDIFDISKGDAMPLHTVLILDACEKEGTNSGRDAPTLFDVAVPNNNQKKYLQNMVHKYYLNIFKPGYREGSTNVAEAINELRKSCLRAMSTLSGQAPVKITQDELQDQISGAAEALRKKVENFVKCFTYESLKNVPRNSPWGDESSFESNEKSFHGLLDSAFFSLDTFRHVGSEVSVPDVERP</sequence>
<dbReference type="Proteomes" id="UP000887574">
    <property type="component" value="Unplaced"/>
</dbReference>